<dbReference type="PANTHER" id="PTHR47505:SF1">
    <property type="entry name" value="DNA UTILIZATION PROTEIN YHGH"/>
    <property type="match status" value="1"/>
</dbReference>
<organism evidence="4 5">
    <name type="scientific">Kaistia soli DSM 19436</name>
    <dbReference type="NCBI Taxonomy" id="1122133"/>
    <lineage>
        <taxon>Bacteria</taxon>
        <taxon>Pseudomonadati</taxon>
        <taxon>Pseudomonadota</taxon>
        <taxon>Alphaproteobacteria</taxon>
        <taxon>Hyphomicrobiales</taxon>
        <taxon>Kaistiaceae</taxon>
        <taxon>Kaistia</taxon>
    </lineage>
</organism>
<dbReference type="InterPro" id="IPR029057">
    <property type="entry name" value="PRTase-like"/>
</dbReference>
<feature type="domain" description="Phosphoribosyltransferase" evidence="2">
    <location>
        <begin position="210"/>
        <end position="256"/>
    </location>
</feature>
<evidence type="ECO:0000256" key="1">
    <source>
        <dbReference type="ARBA" id="ARBA00008007"/>
    </source>
</evidence>
<evidence type="ECO:0000259" key="2">
    <source>
        <dbReference type="Pfam" id="PF00156"/>
    </source>
</evidence>
<keyword evidence="5" id="KW-1185">Reference proteome</keyword>
<feature type="domain" description="Double zinc ribbon" evidence="3">
    <location>
        <begin position="28"/>
        <end position="76"/>
    </location>
</feature>
<dbReference type="CDD" id="cd06223">
    <property type="entry name" value="PRTases_typeI"/>
    <property type="match status" value="1"/>
</dbReference>
<dbReference type="Proteomes" id="UP000184485">
    <property type="component" value="Unassembled WGS sequence"/>
</dbReference>
<reference evidence="4 5" key="1">
    <citation type="submission" date="2016-11" db="EMBL/GenBank/DDBJ databases">
        <authorList>
            <person name="Jaros S."/>
            <person name="Januszkiewicz K."/>
            <person name="Wedrychowicz H."/>
        </authorList>
    </citation>
    <scope>NUCLEOTIDE SEQUENCE [LARGE SCALE GENOMIC DNA]</scope>
    <source>
        <strain evidence="4 5">DSM 19436</strain>
    </source>
</reference>
<name>A0A1M5N1G5_9HYPH</name>
<dbReference type="PANTHER" id="PTHR47505">
    <property type="entry name" value="DNA UTILIZATION PROTEIN YHGH"/>
    <property type="match status" value="1"/>
</dbReference>
<dbReference type="Gene3D" id="3.40.50.2020">
    <property type="match status" value="1"/>
</dbReference>
<dbReference type="Pfam" id="PF18912">
    <property type="entry name" value="DZR_2"/>
    <property type="match status" value="1"/>
</dbReference>
<proteinExistence type="inferred from homology"/>
<evidence type="ECO:0000313" key="5">
    <source>
        <dbReference type="Proteomes" id="UP000184485"/>
    </source>
</evidence>
<dbReference type="InterPro" id="IPR044005">
    <property type="entry name" value="DZR_2"/>
</dbReference>
<accession>A0A1M5N1G5</accession>
<evidence type="ECO:0000259" key="3">
    <source>
        <dbReference type="Pfam" id="PF18912"/>
    </source>
</evidence>
<sequence length="262" mass="28157">MESADLIEGDETGTSAAGPRRLRLFTRALDLVLPPACMACGKPVATSGALCSPCWGVIRWIERPFCERLAIPFGYDIGPGALSAEAIAHPPPFGRLRAVCLYGAEAGHIVQALKYGDRTELAKPIGAMMARALGPIADEVDVVLPVPLHRRRLWQRRFNQSALISEALASVIHRPYEPALIARIRPTRQQVGLKANERAKNVEGAFRVPSALAPALKGRRVLLVDDVYTTGATVKAVTRALLRGGAKSVDVAVFARVVEGIS</sequence>
<dbReference type="Pfam" id="PF00156">
    <property type="entry name" value="Pribosyltran"/>
    <property type="match status" value="1"/>
</dbReference>
<dbReference type="SUPFAM" id="SSF53271">
    <property type="entry name" value="PRTase-like"/>
    <property type="match status" value="1"/>
</dbReference>
<evidence type="ECO:0000313" key="4">
    <source>
        <dbReference type="EMBL" id="SHG83398.1"/>
    </source>
</evidence>
<comment type="similarity">
    <text evidence="1">Belongs to the ComF/GntX family.</text>
</comment>
<dbReference type="AlphaFoldDB" id="A0A1M5N1G5"/>
<dbReference type="InterPro" id="IPR051910">
    <property type="entry name" value="ComF/GntX_DNA_util-trans"/>
</dbReference>
<dbReference type="OrthoDB" id="9779910at2"/>
<protein>
    <submittedName>
        <fullName evidence="4">ComF family protein</fullName>
    </submittedName>
</protein>
<dbReference type="STRING" id="1122133.SAMN02745157_4890"/>
<dbReference type="RefSeq" id="WP_073058308.1">
    <property type="nucleotide sequence ID" value="NZ_FQUP01000008.1"/>
</dbReference>
<dbReference type="EMBL" id="FQUP01000008">
    <property type="protein sequence ID" value="SHG83398.1"/>
    <property type="molecule type" value="Genomic_DNA"/>
</dbReference>
<gene>
    <name evidence="4" type="ORF">SAMN02745157_4890</name>
</gene>
<dbReference type="InterPro" id="IPR000836">
    <property type="entry name" value="PRTase_dom"/>
</dbReference>